<feature type="domain" description="6-phosphogluconate dehydrogenase NADP-binding" evidence="4">
    <location>
        <begin position="6"/>
        <end position="160"/>
    </location>
</feature>
<keyword evidence="1 6" id="KW-0560">Oxidoreductase</keyword>
<evidence type="ECO:0000256" key="3">
    <source>
        <dbReference type="PIRSR" id="PIRSR000103-1"/>
    </source>
</evidence>
<dbReference type="Pfam" id="PF14833">
    <property type="entry name" value="NAD_binding_11"/>
    <property type="match status" value="1"/>
</dbReference>
<gene>
    <name evidence="6" type="ORF">V3328_11400</name>
</gene>
<keyword evidence="2" id="KW-0520">NAD</keyword>
<accession>A0AAW9RSZ5</accession>
<evidence type="ECO:0000259" key="4">
    <source>
        <dbReference type="Pfam" id="PF03446"/>
    </source>
</evidence>
<feature type="active site" evidence="3">
    <location>
        <position position="174"/>
    </location>
</feature>
<feature type="domain" description="3-hydroxyisobutyrate dehydrogenase-like NAD-binding" evidence="5">
    <location>
        <begin position="168"/>
        <end position="289"/>
    </location>
</feature>
<dbReference type="GO" id="GO:0016616">
    <property type="term" value="F:oxidoreductase activity, acting on the CH-OH group of donors, NAD or NADP as acceptor"/>
    <property type="evidence" value="ECO:0007669"/>
    <property type="project" value="TreeGrafter"/>
</dbReference>
<keyword evidence="7" id="KW-1185">Reference proteome</keyword>
<name>A0AAW9RSZ5_9HYPH</name>
<dbReference type="InterPro" id="IPR008927">
    <property type="entry name" value="6-PGluconate_DH-like_C_sf"/>
</dbReference>
<proteinExistence type="predicted"/>
<dbReference type="EMBL" id="JAZHOF010000004">
    <property type="protein sequence ID" value="MEJ8572083.1"/>
    <property type="molecule type" value="Genomic_DNA"/>
</dbReference>
<dbReference type="InterPro" id="IPR015815">
    <property type="entry name" value="HIBADH-related"/>
</dbReference>
<evidence type="ECO:0000313" key="6">
    <source>
        <dbReference type="EMBL" id="MEJ8572083.1"/>
    </source>
</evidence>
<dbReference type="SUPFAM" id="SSF51735">
    <property type="entry name" value="NAD(P)-binding Rossmann-fold domains"/>
    <property type="match status" value="1"/>
</dbReference>
<dbReference type="SUPFAM" id="SSF48179">
    <property type="entry name" value="6-phosphogluconate dehydrogenase C-terminal domain-like"/>
    <property type="match status" value="1"/>
</dbReference>
<evidence type="ECO:0000313" key="7">
    <source>
        <dbReference type="Proteomes" id="UP001378188"/>
    </source>
</evidence>
<dbReference type="PANTHER" id="PTHR22981:SF7">
    <property type="entry name" value="3-HYDROXYISOBUTYRATE DEHYDROGENASE, MITOCHONDRIAL"/>
    <property type="match status" value="1"/>
</dbReference>
<comment type="caution">
    <text evidence="6">The sequence shown here is derived from an EMBL/GenBank/DDBJ whole genome shotgun (WGS) entry which is preliminary data.</text>
</comment>
<evidence type="ECO:0000259" key="5">
    <source>
        <dbReference type="Pfam" id="PF14833"/>
    </source>
</evidence>
<evidence type="ECO:0000256" key="1">
    <source>
        <dbReference type="ARBA" id="ARBA00023002"/>
    </source>
</evidence>
<dbReference type="Proteomes" id="UP001378188">
    <property type="component" value="Unassembled WGS sequence"/>
</dbReference>
<dbReference type="Gene3D" id="1.10.1040.10">
    <property type="entry name" value="N-(1-d-carboxylethyl)-l-norvaline Dehydrogenase, domain 2"/>
    <property type="match status" value="1"/>
</dbReference>
<reference evidence="6 7" key="1">
    <citation type="submission" date="2024-02" db="EMBL/GenBank/DDBJ databases">
        <title>Genome analysis and characterization of Microbaculum marinisediminis sp. nov., isolated from marine sediment.</title>
        <authorList>
            <person name="Du Z.-J."/>
            <person name="Ye Y.-Q."/>
            <person name="Zhang Z.-R."/>
            <person name="Yuan S.-M."/>
            <person name="Zhang X.-Y."/>
        </authorList>
    </citation>
    <scope>NUCLEOTIDE SEQUENCE [LARGE SCALE GENOMIC DNA]</scope>
    <source>
        <strain evidence="6 7">SDUM1044001</strain>
    </source>
</reference>
<dbReference type="GO" id="GO:0050661">
    <property type="term" value="F:NADP binding"/>
    <property type="evidence" value="ECO:0007669"/>
    <property type="project" value="InterPro"/>
</dbReference>
<dbReference type="Pfam" id="PF03446">
    <property type="entry name" value="NAD_binding_2"/>
    <property type="match status" value="1"/>
</dbReference>
<dbReference type="EC" id="1.1.-.-" evidence="6"/>
<dbReference type="InterPro" id="IPR013328">
    <property type="entry name" value="6PGD_dom2"/>
</dbReference>
<dbReference type="PANTHER" id="PTHR22981">
    <property type="entry name" value="3-HYDROXYISOBUTYRATE DEHYDROGENASE-RELATED"/>
    <property type="match status" value="1"/>
</dbReference>
<organism evidence="6 7">
    <name type="scientific">Microbaculum marinum</name>
    <dbReference type="NCBI Taxonomy" id="1764581"/>
    <lineage>
        <taxon>Bacteria</taxon>
        <taxon>Pseudomonadati</taxon>
        <taxon>Pseudomonadota</taxon>
        <taxon>Alphaproteobacteria</taxon>
        <taxon>Hyphomicrobiales</taxon>
        <taxon>Tepidamorphaceae</taxon>
        <taxon>Microbaculum</taxon>
    </lineage>
</organism>
<dbReference type="Gene3D" id="3.40.50.720">
    <property type="entry name" value="NAD(P)-binding Rossmann-like Domain"/>
    <property type="match status" value="1"/>
</dbReference>
<evidence type="ECO:0000256" key="2">
    <source>
        <dbReference type="ARBA" id="ARBA00023027"/>
    </source>
</evidence>
<protein>
    <submittedName>
        <fullName evidence="6">NAD(P)-dependent oxidoreductase</fullName>
        <ecNumber evidence="6">1.1.-.-</ecNumber>
    </submittedName>
</protein>
<dbReference type="RefSeq" id="WP_340329781.1">
    <property type="nucleotide sequence ID" value="NZ_JAZHOF010000004.1"/>
</dbReference>
<dbReference type="InterPro" id="IPR006115">
    <property type="entry name" value="6PGDH_NADP-bd"/>
</dbReference>
<dbReference type="InterPro" id="IPR029154">
    <property type="entry name" value="HIBADH-like_NADP-bd"/>
</dbReference>
<dbReference type="PIRSF" id="PIRSF000103">
    <property type="entry name" value="HIBADH"/>
    <property type="match status" value="1"/>
</dbReference>
<dbReference type="InterPro" id="IPR036291">
    <property type="entry name" value="NAD(P)-bd_dom_sf"/>
</dbReference>
<dbReference type="AlphaFoldDB" id="A0AAW9RSZ5"/>
<sequence length="305" mass="31136">MSKPTLGLIGVGRMGDPMARRLLEAGYSVTVFDKNAEAVSRLEGAGATAAASPVAVTNASDVTMLSLPTPDIVDAVAFGDDGIASADAPQGKTVVDLSTTGPEGARALAEGLRKLGFAVVDCPISGGVGGAEKGTLALMASGDEADYERLKPVFEVLGKPFLVGPEPGMGQMTKLINNLLSVTALAVTSEALVLGAKSGLDPETMVDVFNVSSGQSNASLTKIPKFVLTRSFDFGFSLGLSAKDSKLCIQQAEELGVPMIVGSALRQYLKVAAAELGPDADLTQIIQPLEKWAGVTVAGKAAKAG</sequence>
<dbReference type="GO" id="GO:0051287">
    <property type="term" value="F:NAD binding"/>
    <property type="evidence" value="ECO:0007669"/>
    <property type="project" value="InterPro"/>
</dbReference>